<dbReference type="SUPFAM" id="SSF52540">
    <property type="entry name" value="P-loop containing nucleoside triphosphate hydrolases"/>
    <property type="match status" value="1"/>
</dbReference>
<feature type="non-terminal residue" evidence="3">
    <location>
        <position position="1"/>
    </location>
</feature>
<proteinExistence type="predicted"/>
<dbReference type="AlphaFoldDB" id="A0A7K4LGB0"/>
<dbReference type="EMBL" id="VWPW01011413">
    <property type="protein sequence ID" value="NWJ02947.1"/>
    <property type="molecule type" value="Genomic_DNA"/>
</dbReference>
<dbReference type="GO" id="GO:0005319">
    <property type="term" value="F:lipid transporter activity"/>
    <property type="evidence" value="ECO:0007669"/>
    <property type="project" value="TreeGrafter"/>
</dbReference>
<accession>A0A7K4LGB0</accession>
<dbReference type="Proteomes" id="UP000534426">
    <property type="component" value="Unassembled WGS sequence"/>
</dbReference>
<dbReference type="Gene3D" id="3.40.50.300">
    <property type="entry name" value="P-loop containing nucleotide triphosphate hydrolases"/>
    <property type="match status" value="1"/>
</dbReference>
<evidence type="ECO:0000313" key="4">
    <source>
        <dbReference type="Proteomes" id="UP000534426"/>
    </source>
</evidence>
<dbReference type="GO" id="GO:0140359">
    <property type="term" value="F:ABC-type transporter activity"/>
    <property type="evidence" value="ECO:0007669"/>
    <property type="project" value="InterPro"/>
</dbReference>
<dbReference type="GO" id="GO:0005524">
    <property type="term" value="F:ATP binding"/>
    <property type="evidence" value="ECO:0007669"/>
    <property type="project" value="InterPro"/>
</dbReference>
<dbReference type="Pfam" id="PF00005">
    <property type="entry name" value="ABC_tran"/>
    <property type="match status" value="1"/>
</dbReference>
<reference evidence="3 4" key="1">
    <citation type="submission" date="2019-09" db="EMBL/GenBank/DDBJ databases">
        <title>Bird 10,000 Genomes (B10K) Project - Family phase.</title>
        <authorList>
            <person name="Zhang G."/>
        </authorList>
    </citation>
    <scope>NUCLEOTIDE SEQUENCE [LARGE SCALE GENOMIC DNA]</scope>
    <source>
        <strain evidence="3">B10K-MSB-37135</strain>
        <tissue evidence="3">Heart</tissue>
    </source>
</reference>
<protein>
    <submittedName>
        <fullName evidence="3">ABCA9 protein</fullName>
    </submittedName>
</protein>
<keyword evidence="4" id="KW-1185">Reference proteome</keyword>
<feature type="non-terminal residue" evidence="3">
    <location>
        <position position="288"/>
    </location>
</feature>
<dbReference type="GO" id="GO:0016020">
    <property type="term" value="C:membrane"/>
    <property type="evidence" value="ECO:0007669"/>
    <property type="project" value="InterPro"/>
</dbReference>
<evidence type="ECO:0000256" key="1">
    <source>
        <dbReference type="SAM" id="MobiDB-lite"/>
    </source>
</evidence>
<evidence type="ECO:0000313" key="3">
    <source>
        <dbReference type="EMBL" id="NWJ02947.1"/>
    </source>
</evidence>
<dbReference type="PANTHER" id="PTHR19229">
    <property type="entry name" value="ATP-BINDING CASSETTE TRANSPORTER SUBFAMILY A ABCA"/>
    <property type="match status" value="1"/>
</dbReference>
<dbReference type="InterPro" id="IPR026082">
    <property type="entry name" value="ABCA"/>
</dbReference>
<evidence type="ECO:0000259" key="2">
    <source>
        <dbReference type="Pfam" id="PF00005"/>
    </source>
</evidence>
<dbReference type="InterPro" id="IPR027417">
    <property type="entry name" value="P-loop_NTPase"/>
</dbReference>
<organism evidence="3 4">
    <name type="scientific">Crypturellus undulatus</name>
    <dbReference type="NCBI Taxonomy" id="48396"/>
    <lineage>
        <taxon>Eukaryota</taxon>
        <taxon>Metazoa</taxon>
        <taxon>Chordata</taxon>
        <taxon>Craniata</taxon>
        <taxon>Vertebrata</taxon>
        <taxon>Euteleostomi</taxon>
        <taxon>Archelosauria</taxon>
        <taxon>Archosauria</taxon>
        <taxon>Dinosauria</taxon>
        <taxon>Saurischia</taxon>
        <taxon>Theropoda</taxon>
        <taxon>Coelurosauria</taxon>
        <taxon>Aves</taxon>
        <taxon>Palaeognathae</taxon>
        <taxon>Tinamiformes</taxon>
        <taxon>Tinamidae</taxon>
        <taxon>Crypturellus</taxon>
    </lineage>
</organism>
<dbReference type="InterPro" id="IPR003439">
    <property type="entry name" value="ABC_transporter-like_ATP-bd"/>
</dbReference>
<comment type="caution">
    <text evidence="3">The sequence shown here is derived from an EMBL/GenBank/DDBJ whole genome shotgun (WGS) entry which is preliminary data.</text>
</comment>
<feature type="compositionally biased region" description="Basic and acidic residues" evidence="1">
    <location>
        <begin position="273"/>
        <end position="288"/>
    </location>
</feature>
<dbReference type="PANTHER" id="PTHR19229:SF274">
    <property type="entry name" value="ABC-TYPE ORGANIC ANION TRANSPORTER ABCA8"/>
    <property type="match status" value="1"/>
</dbReference>
<name>A0A7K4LGB0_9AVES</name>
<gene>
    <name evidence="3" type="primary">Abca9</name>
    <name evidence="3" type="ORF">CRYUND_R04832</name>
</gene>
<feature type="domain" description="ABC transporter" evidence="2">
    <location>
        <begin position="24"/>
        <end position="115"/>
    </location>
</feature>
<feature type="region of interest" description="Disordered" evidence="1">
    <location>
        <begin position="265"/>
        <end position="288"/>
    </location>
</feature>
<sequence>ITQGPLAAVFVQVLVQGSDASSPGQDSAGFLGRCPQEDPLWPELTVQEHLEAYAAVRGMREEDIPASISRIAEALELRAHLKTEVRRLPTGEARKVSFALSLLGNPTVLLWDEPSVGMDPAGQRRMRKAIQTALRSKERGAVLSTHHLDEALATCDRVAVLAAGQLRFVGSFEDLKRKFGQSYYLEVPRRDAGRGEAAHAEVLRLFPAAAQQDSSSSLLVYKIPTENVLPLSQSFSKLEAAKRNRRIEEYSLSLRTLQQVFLDLTTDSEEPDRDAASSETQDQRPLHP</sequence>
<dbReference type="GO" id="GO:0016887">
    <property type="term" value="F:ATP hydrolysis activity"/>
    <property type="evidence" value="ECO:0007669"/>
    <property type="project" value="InterPro"/>
</dbReference>